<dbReference type="Gene3D" id="1.10.10.60">
    <property type="entry name" value="Homeodomain-like"/>
    <property type="match status" value="1"/>
</dbReference>
<dbReference type="SUPFAM" id="SSF46689">
    <property type="entry name" value="Homeodomain-like"/>
    <property type="match status" value="1"/>
</dbReference>
<dbReference type="AlphaFoldDB" id="A0A2T0SU38"/>
<accession>A0A2T0SU38</accession>
<name>A0A2T0SU38_9PSEU</name>
<dbReference type="OrthoDB" id="9799345at2"/>
<keyword evidence="6" id="KW-1185">Reference proteome</keyword>
<dbReference type="PANTHER" id="PTHR46796">
    <property type="entry name" value="HTH-TYPE TRANSCRIPTIONAL ACTIVATOR RHAS-RELATED"/>
    <property type="match status" value="1"/>
</dbReference>
<dbReference type="Proteomes" id="UP000239494">
    <property type="component" value="Unassembled WGS sequence"/>
</dbReference>
<sequence length="317" mass="34606">MSTTFDTRDVAADLRVERWQDAAARGGLPPLREGRRIEGDFEARLRFGRIGAVRVVEATTPGGECVRTARMARRFADELYQLEVLTSGEAVLEQHGRQARIGVGDVVLVDPTAPIRWRTTDTTNVTVLFPRTMLSSGHDDFLRVAGLAIPGGGGTGALISSMVRGLPAALDGIRVDEAARIGTAVVDLLEAALATRLDGPAPPRSRHAVLRRQVYAHIDGNLHRPDLSPASIAAAQHISLRHLHKLFETEPMTVAARIRHRRLQRCADDLRDTGQRHRSAASIAARWGLTDPASFSRLFKSAYGVSASDYREVHGVR</sequence>
<evidence type="ECO:0000256" key="3">
    <source>
        <dbReference type="ARBA" id="ARBA00023163"/>
    </source>
</evidence>
<dbReference type="GO" id="GO:0003700">
    <property type="term" value="F:DNA-binding transcription factor activity"/>
    <property type="evidence" value="ECO:0007669"/>
    <property type="project" value="InterPro"/>
</dbReference>
<dbReference type="Pfam" id="PF14525">
    <property type="entry name" value="AraC_binding_2"/>
    <property type="match status" value="1"/>
</dbReference>
<dbReference type="InterPro" id="IPR050204">
    <property type="entry name" value="AraC_XylS_family_regulators"/>
</dbReference>
<reference evidence="5 6" key="1">
    <citation type="submission" date="2018-03" db="EMBL/GenBank/DDBJ databases">
        <title>Genomic Encyclopedia of Archaeal and Bacterial Type Strains, Phase II (KMG-II): from individual species to whole genera.</title>
        <authorList>
            <person name="Goeker M."/>
        </authorList>
    </citation>
    <scope>NUCLEOTIDE SEQUENCE [LARGE SCALE GENOMIC DNA]</scope>
    <source>
        <strain evidence="5 6">DSM 44720</strain>
    </source>
</reference>
<gene>
    <name evidence="5" type="ORF">CLV43_111301</name>
</gene>
<dbReference type="EMBL" id="PVTF01000011">
    <property type="protein sequence ID" value="PRY36929.1"/>
    <property type="molecule type" value="Genomic_DNA"/>
</dbReference>
<dbReference type="PROSITE" id="PS01124">
    <property type="entry name" value="HTH_ARAC_FAMILY_2"/>
    <property type="match status" value="1"/>
</dbReference>
<dbReference type="RefSeq" id="WP_106192406.1">
    <property type="nucleotide sequence ID" value="NZ_PVTF01000011.1"/>
</dbReference>
<evidence type="ECO:0000313" key="5">
    <source>
        <dbReference type="EMBL" id="PRY36929.1"/>
    </source>
</evidence>
<evidence type="ECO:0000313" key="6">
    <source>
        <dbReference type="Proteomes" id="UP000239494"/>
    </source>
</evidence>
<evidence type="ECO:0000259" key="4">
    <source>
        <dbReference type="PROSITE" id="PS01124"/>
    </source>
</evidence>
<feature type="domain" description="HTH araC/xylS-type" evidence="4">
    <location>
        <begin position="212"/>
        <end position="313"/>
    </location>
</feature>
<dbReference type="SMART" id="SM00342">
    <property type="entry name" value="HTH_ARAC"/>
    <property type="match status" value="1"/>
</dbReference>
<dbReference type="InterPro" id="IPR037923">
    <property type="entry name" value="HTH-like"/>
</dbReference>
<protein>
    <submittedName>
        <fullName evidence="5">AraC family transcriptional regulator</fullName>
    </submittedName>
</protein>
<dbReference type="InterPro" id="IPR018060">
    <property type="entry name" value="HTH_AraC"/>
</dbReference>
<evidence type="ECO:0000256" key="1">
    <source>
        <dbReference type="ARBA" id="ARBA00023015"/>
    </source>
</evidence>
<keyword evidence="1" id="KW-0805">Transcription regulation</keyword>
<comment type="caution">
    <text evidence="5">The sequence shown here is derived from an EMBL/GenBank/DDBJ whole genome shotgun (WGS) entry which is preliminary data.</text>
</comment>
<dbReference type="InterPro" id="IPR009057">
    <property type="entry name" value="Homeodomain-like_sf"/>
</dbReference>
<proteinExistence type="predicted"/>
<keyword evidence="2" id="KW-0238">DNA-binding</keyword>
<dbReference type="PANTHER" id="PTHR46796:SF10">
    <property type="entry name" value="TRANSCRIPTIONAL ACTIVATOR FEAR"/>
    <property type="match status" value="1"/>
</dbReference>
<dbReference type="Pfam" id="PF12833">
    <property type="entry name" value="HTH_18"/>
    <property type="match status" value="1"/>
</dbReference>
<dbReference type="SUPFAM" id="SSF51215">
    <property type="entry name" value="Regulatory protein AraC"/>
    <property type="match status" value="1"/>
</dbReference>
<dbReference type="InterPro" id="IPR035418">
    <property type="entry name" value="AraC-bd_2"/>
</dbReference>
<dbReference type="GO" id="GO:0043565">
    <property type="term" value="F:sequence-specific DNA binding"/>
    <property type="evidence" value="ECO:0007669"/>
    <property type="project" value="InterPro"/>
</dbReference>
<organism evidence="5 6">
    <name type="scientific">Umezawaea tangerina</name>
    <dbReference type="NCBI Taxonomy" id="84725"/>
    <lineage>
        <taxon>Bacteria</taxon>
        <taxon>Bacillati</taxon>
        <taxon>Actinomycetota</taxon>
        <taxon>Actinomycetes</taxon>
        <taxon>Pseudonocardiales</taxon>
        <taxon>Pseudonocardiaceae</taxon>
        <taxon>Umezawaea</taxon>
    </lineage>
</organism>
<keyword evidence="3" id="KW-0804">Transcription</keyword>
<evidence type="ECO:0000256" key="2">
    <source>
        <dbReference type="ARBA" id="ARBA00023125"/>
    </source>
</evidence>